<dbReference type="EMBL" id="RQFO01000016">
    <property type="protein sequence ID" value="TGL01359.1"/>
    <property type="molecule type" value="Genomic_DNA"/>
</dbReference>
<keyword evidence="3" id="KW-1185">Reference proteome</keyword>
<organism evidence="2 3">
    <name type="scientific">Leptospira montravelensis</name>
    <dbReference type="NCBI Taxonomy" id="2484961"/>
    <lineage>
        <taxon>Bacteria</taxon>
        <taxon>Pseudomonadati</taxon>
        <taxon>Spirochaetota</taxon>
        <taxon>Spirochaetia</taxon>
        <taxon>Leptospirales</taxon>
        <taxon>Leptospiraceae</taxon>
        <taxon>Leptospira</taxon>
    </lineage>
</organism>
<dbReference type="Proteomes" id="UP000297465">
    <property type="component" value="Unassembled WGS sequence"/>
</dbReference>
<comment type="caution">
    <text evidence="2">The sequence shown here is derived from an EMBL/GenBank/DDBJ whole genome shotgun (WGS) entry which is preliminary data.</text>
</comment>
<proteinExistence type="predicted"/>
<evidence type="ECO:0000313" key="2">
    <source>
        <dbReference type="EMBL" id="TGL01359.1"/>
    </source>
</evidence>
<protein>
    <submittedName>
        <fullName evidence="2">Uncharacterized protein</fullName>
    </submittedName>
</protein>
<feature type="compositionally biased region" description="Polar residues" evidence="1">
    <location>
        <begin position="135"/>
        <end position="145"/>
    </location>
</feature>
<feature type="compositionally biased region" description="Basic and acidic residues" evidence="1">
    <location>
        <begin position="207"/>
        <end position="216"/>
    </location>
</feature>
<name>A0ABY2LP58_9LEPT</name>
<feature type="region of interest" description="Disordered" evidence="1">
    <location>
        <begin position="191"/>
        <end position="244"/>
    </location>
</feature>
<sequence>MIGLGNTTTNASISFSQRGDTTVQGSYSLAGGVQLAGDITTNGAANIGLNYNPTGEGPRRDWNFSFMYDMAGTGLSGSIGYTDPGSNLGLTSTFNQDGMSTSAELTGVGIATNGPDGFQMDEINFAEQNINAAQDRTQDDQNPNGIGSEESPPNDNDFFDDMTNAGTALAGLLAGGAAVVTGLFGGTPTPAAGGAATPVPSASETVVLERDRRREEEEGGVADNQERDRTNDQPSKEYTMDGNYDLTQPIKDGILNLLDGFIPDLSLPNLGIPDNILSDIASLLSGEGLSTPMAGPKDIPGWLRAFGPLVGLPISFTESGNGNYNNESLVKKPGEKLPPPIEPNSKDYQILKTKVLDRFFGRDNDVSAVPAKIYVEELLKDSNLSPADKNYLRGYTQSLYKDQKTYATMKKDYENGKIPDTYKPNVGFAPLLPGAQHLALGETTEPIPSGGRDRVYENGVVIRERDIVLDRDQLVKEADEMRKHWEKDHPGSIKYPEVTSDMAIGNDSRVAHMIPYSGVDANGNVLWTSYNTHPEDFTHRYTTKEMADFAVSFASNWNQFQKASNGTAVPLSWNDFSMPGNGQSLLHHDKGRFPFDMMIPSKNGETLQYFDDRKDSNSSPTYNGEVVNLNPNYDREKTINMIKILGESAPPGKKVHVYFNDPVIIKYFEGTNIEVEFATKHDNHIDVRLK</sequence>
<evidence type="ECO:0000313" key="3">
    <source>
        <dbReference type="Proteomes" id="UP000297465"/>
    </source>
</evidence>
<reference evidence="3" key="1">
    <citation type="journal article" date="2019" name="PLoS Negl. Trop. Dis.">
        <title>Revisiting the worldwide diversity of Leptospira species in the environment.</title>
        <authorList>
            <person name="Vincent A.T."/>
            <person name="Schiettekatte O."/>
            <person name="Bourhy P."/>
            <person name="Veyrier F.J."/>
            <person name="Picardeau M."/>
        </authorList>
    </citation>
    <scope>NUCLEOTIDE SEQUENCE [LARGE SCALE GENOMIC DNA]</scope>
    <source>
        <strain evidence="3">201800278</strain>
    </source>
</reference>
<gene>
    <name evidence="2" type="ORF">EHQ31_11235</name>
</gene>
<feature type="region of interest" description="Disordered" evidence="1">
    <location>
        <begin position="135"/>
        <end position="162"/>
    </location>
</feature>
<dbReference type="RefSeq" id="WP_135573684.1">
    <property type="nucleotide sequence ID" value="NZ_RQFN01000024.1"/>
</dbReference>
<accession>A0ABY2LP58</accession>
<evidence type="ECO:0000256" key="1">
    <source>
        <dbReference type="SAM" id="MobiDB-lite"/>
    </source>
</evidence>
<feature type="compositionally biased region" description="Basic and acidic residues" evidence="1">
    <location>
        <begin position="224"/>
        <end position="239"/>
    </location>
</feature>